<dbReference type="RefSeq" id="WP_089220985.1">
    <property type="nucleotide sequence ID" value="NZ_FZOS01000034.1"/>
</dbReference>
<evidence type="ECO:0000313" key="3">
    <source>
        <dbReference type="Proteomes" id="UP000198281"/>
    </source>
</evidence>
<keyword evidence="3" id="KW-1185">Reference proteome</keyword>
<feature type="transmembrane region" description="Helical" evidence="1">
    <location>
        <begin position="18"/>
        <end position="38"/>
    </location>
</feature>
<keyword evidence="1" id="KW-1133">Transmembrane helix</keyword>
<dbReference type="Proteomes" id="UP000198281">
    <property type="component" value="Unassembled WGS sequence"/>
</dbReference>
<sequence length="213" mass="23151">MPEQTTPQEQQAATRRRWLTLAELLGVAAVAISGLTLWDSHNDRVREREDKAAAAQKASTRSATLALRGTPDREGDVIALAPLGETQAIQGQTIILPTALAIAPVETTGDPRIEADWLADGLKRARRETGAPDRSVGDERLPILIVTRYLADGTLHEDRALYDLGYALDGQFLGSSRLRIRGLSLVARISAANGSAKLDARWRQLHPKAKPKP</sequence>
<organism evidence="2 3">
    <name type="scientific">Edaphosphingomonas laterariae</name>
    <dbReference type="NCBI Taxonomy" id="861865"/>
    <lineage>
        <taxon>Bacteria</taxon>
        <taxon>Pseudomonadati</taxon>
        <taxon>Pseudomonadota</taxon>
        <taxon>Alphaproteobacteria</taxon>
        <taxon>Sphingomonadales</taxon>
        <taxon>Rhizorhabdaceae</taxon>
        <taxon>Edaphosphingomonas</taxon>
    </lineage>
</organism>
<name>A0A239JFL9_9SPHN</name>
<keyword evidence="1" id="KW-0472">Membrane</keyword>
<protein>
    <submittedName>
        <fullName evidence="2">Uncharacterized protein</fullName>
    </submittedName>
</protein>
<accession>A0A239JFL9</accession>
<gene>
    <name evidence="2" type="ORF">SAMN06295912_13414</name>
</gene>
<reference evidence="3" key="1">
    <citation type="submission" date="2017-06" db="EMBL/GenBank/DDBJ databases">
        <authorList>
            <person name="Varghese N."/>
            <person name="Submissions S."/>
        </authorList>
    </citation>
    <scope>NUCLEOTIDE SEQUENCE [LARGE SCALE GENOMIC DNA]</scope>
    <source>
        <strain evidence="3">LNB2</strain>
    </source>
</reference>
<evidence type="ECO:0000256" key="1">
    <source>
        <dbReference type="SAM" id="Phobius"/>
    </source>
</evidence>
<proteinExistence type="predicted"/>
<evidence type="ECO:0000313" key="2">
    <source>
        <dbReference type="EMBL" id="SNT04620.1"/>
    </source>
</evidence>
<dbReference type="EMBL" id="FZOS01000034">
    <property type="protein sequence ID" value="SNT04620.1"/>
    <property type="molecule type" value="Genomic_DNA"/>
</dbReference>
<dbReference type="OrthoDB" id="7499953at2"/>
<keyword evidence="1" id="KW-0812">Transmembrane</keyword>
<dbReference type="AlphaFoldDB" id="A0A239JFL9"/>